<gene>
    <name evidence="1" type="ORF">F6B42_14195</name>
</gene>
<dbReference type="Proteomes" id="UP000327039">
    <property type="component" value="Unassembled WGS sequence"/>
</dbReference>
<protein>
    <submittedName>
        <fullName evidence="1">Uncharacterized protein</fullName>
    </submittedName>
</protein>
<proteinExistence type="predicted"/>
<sequence>MCVRRRVPWVGVFPEIGHGCVLSPGARCQVPGAGCRVPGAGCRVPGAGCRVPGAGGVEVRRGVWCGSQEKGRARGAAGAMGRGLS</sequence>
<dbReference type="AlphaFoldDB" id="A0A5J5IR10"/>
<evidence type="ECO:0000313" key="1">
    <source>
        <dbReference type="EMBL" id="KAA9084128.1"/>
    </source>
</evidence>
<organism evidence="1 2">
    <name type="scientific">Microbacterium radiodurans</name>
    <dbReference type="NCBI Taxonomy" id="661398"/>
    <lineage>
        <taxon>Bacteria</taxon>
        <taxon>Bacillati</taxon>
        <taxon>Actinomycetota</taxon>
        <taxon>Actinomycetes</taxon>
        <taxon>Micrococcales</taxon>
        <taxon>Microbacteriaceae</taxon>
        <taxon>Microbacterium</taxon>
    </lineage>
</organism>
<name>A0A5J5IR10_9MICO</name>
<keyword evidence="2" id="KW-1185">Reference proteome</keyword>
<dbReference type="EMBL" id="VYRZ01000004">
    <property type="protein sequence ID" value="KAA9084128.1"/>
    <property type="molecule type" value="Genomic_DNA"/>
</dbReference>
<comment type="caution">
    <text evidence="1">The sequence shown here is derived from an EMBL/GenBank/DDBJ whole genome shotgun (WGS) entry which is preliminary data.</text>
</comment>
<accession>A0A5J5IR10</accession>
<evidence type="ECO:0000313" key="2">
    <source>
        <dbReference type="Proteomes" id="UP000327039"/>
    </source>
</evidence>
<reference evidence="2" key="1">
    <citation type="submission" date="2019-09" db="EMBL/GenBank/DDBJ databases">
        <title>Mumia zhuanghuii sp. nov. isolated from the intestinal contents of plateau pika (Ochotona curzoniae) in the Qinghai-Tibet plateau of China.</title>
        <authorList>
            <person name="Tian Z."/>
        </authorList>
    </citation>
    <scope>NUCLEOTIDE SEQUENCE [LARGE SCALE GENOMIC DNA]</scope>
    <source>
        <strain evidence="2">DSM 25564</strain>
    </source>
</reference>